<comment type="caution">
    <text evidence="8">The sequence shown here is derived from an EMBL/GenBank/DDBJ whole genome shotgun (WGS) entry which is preliminary data.</text>
</comment>
<feature type="transmembrane region" description="Helical" evidence="7">
    <location>
        <begin position="12"/>
        <end position="32"/>
    </location>
</feature>
<dbReference type="Proteomes" id="UP000325415">
    <property type="component" value="Unassembled WGS sequence"/>
</dbReference>
<feature type="transmembrane region" description="Helical" evidence="7">
    <location>
        <begin position="93"/>
        <end position="116"/>
    </location>
</feature>
<evidence type="ECO:0000256" key="4">
    <source>
        <dbReference type="ARBA" id="ARBA00022989"/>
    </source>
</evidence>
<accession>A0A5N6RY60</accession>
<keyword evidence="9" id="KW-1185">Reference proteome</keyword>
<evidence type="ECO:0000313" key="9">
    <source>
        <dbReference type="Proteomes" id="UP000325415"/>
    </source>
</evidence>
<evidence type="ECO:0000256" key="3">
    <source>
        <dbReference type="ARBA" id="ARBA00022692"/>
    </source>
</evidence>
<dbReference type="PANTHER" id="PTHR32196">
    <property type="entry name" value="ABC TRANSPORTER PERMEASE PROTEIN YPHD-RELATED-RELATED"/>
    <property type="match status" value="1"/>
</dbReference>
<evidence type="ECO:0000256" key="5">
    <source>
        <dbReference type="ARBA" id="ARBA00023136"/>
    </source>
</evidence>
<feature type="transmembrane region" description="Helical" evidence="7">
    <location>
        <begin position="291"/>
        <end position="308"/>
    </location>
</feature>
<evidence type="ECO:0000256" key="2">
    <source>
        <dbReference type="ARBA" id="ARBA00022475"/>
    </source>
</evidence>
<name>A0A5N6RY60_9BIFI</name>
<reference evidence="8 9" key="1">
    <citation type="submission" date="2018-04" db="EMBL/GenBank/DDBJ databases">
        <authorList>
            <person name="Eckel V.P."/>
            <person name="Vogel R.F."/>
        </authorList>
    </citation>
    <scope>NUCLEOTIDE SEQUENCE [LARGE SCALE GENOMIC DNA]</scope>
    <source>
        <strain evidence="9">TMW 2.1764</strain>
    </source>
</reference>
<feature type="transmembrane region" description="Helical" evidence="7">
    <location>
        <begin position="123"/>
        <end position="141"/>
    </location>
</feature>
<evidence type="ECO:0000256" key="6">
    <source>
        <dbReference type="SAM" id="MobiDB-lite"/>
    </source>
</evidence>
<feature type="compositionally biased region" description="Low complexity" evidence="6">
    <location>
        <begin position="344"/>
        <end position="361"/>
    </location>
</feature>
<dbReference type="RefSeq" id="WP_152580242.1">
    <property type="nucleotide sequence ID" value="NZ_JALCCS010000016.1"/>
</dbReference>
<dbReference type="GO" id="GO:0005886">
    <property type="term" value="C:plasma membrane"/>
    <property type="evidence" value="ECO:0007669"/>
    <property type="project" value="UniProtKB-SubCell"/>
</dbReference>
<sequence>MKNLNLGRLKILLAQNGIFLAMIIVALIFGAINPRFLSAGNLLTILQQIAELGVLSFPVAFVVMMGCADMSVGSVASLAAVLGGTVMVRTNSIAFGIIAALLFGFVAGLINGVLVAYMRLNTFVVTLGFLSVWGGLAMFMTNGATVTKLPMPFLMFGSTKVIGIPVQIIILAVVIAAAWYLLNRMAKGKEILAIGGNQRAAYLMGLNVKRTQMLVLAFSGLFAGLTGVLLTAKLGAASPSVGSGLELQALTVVLLGGIAFEGGSGRISGVLAGLLFVGVLQNGLVILGVSAYLKTVFTGAVLVIAVMLDKSIQNIIKSAWKDVIAHKPGDAAQPAQETKEAVTDSEGSAATAESSADSPAAVGTSADLPGSSLPAAAVNK</sequence>
<dbReference type="CDD" id="cd06579">
    <property type="entry name" value="TM_PBP1_transp_AraH_like"/>
    <property type="match status" value="1"/>
</dbReference>
<protein>
    <submittedName>
        <fullName evidence="8">ABC transporter permease</fullName>
    </submittedName>
</protein>
<evidence type="ECO:0000256" key="7">
    <source>
        <dbReference type="SAM" id="Phobius"/>
    </source>
</evidence>
<dbReference type="EMBL" id="QDAG01000002">
    <property type="protein sequence ID" value="KAE8129757.1"/>
    <property type="molecule type" value="Genomic_DNA"/>
</dbReference>
<keyword evidence="5 7" id="KW-0472">Membrane</keyword>
<proteinExistence type="predicted"/>
<dbReference type="GO" id="GO:0022857">
    <property type="term" value="F:transmembrane transporter activity"/>
    <property type="evidence" value="ECO:0007669"/>
    <property type="project" value="InterPro"/>
</dbReference>
<keyword evidence="4 7" id="KW-1133">Transmembrane helix</keyword>
<feature type="transmembrane region" description="Helical" evidence="7">
    <location>
        <begin position="213"/>
        <end position="235"/>
    </location>
</feature>
<dbReference type="GeneID" id="78126641"/>
<feature type="transmembrane region" description="Helical" evidence="7">
    <location>
        <begin position="161"/>
        <end position="182"/>
    </location>
</feature>
<comment type="subcellular location">
    <subcellularLocation>
        <location evidence="1">Cell membrane</location>
        <topology evidence="1">Multi-pass membrane protein</topology>
    </subcellularLocation>
</comment>
<dbReference type="AlphaFoldDB" id="A0A5N6RY60"/>
<dbReference type="InterPro" id="IPR001851">
    <property type="entry name" value="ABC_transp_permease"/>
</dbReference>
<feature type="transmembrane region" description="Helical" evidence="7">
    <location>
        <begin position="44"/>
        <end position="63"/>
    </location>
</feature>
<dbReference type="Pfam" id="PF02653">
    <property type="entry name" value="BPD_transp_2"/>
    <property type="match status" value="1"/>
</dbReference>
<gene>
    <name evidence="8" type="ORF">DDE84_02900</name>
</gene>
<feature type="transmembrane region" description="Helical" evidence="7">
    <location>
        <begin position="70"/>
        <end position="87"/>
    </location>
</feature>
<evidence type="ECO:0000313" key="8">
    <source>
        <dbReference type="EMBL" id="KAE8129757.1"/>
    </source>
</evidence>
<keyword evidence="2" id="KW-1003">Cell membrane</keyword>
<dbReference type="OrthoDB" id="9808136at2"/>
<keyword evidence="3 7" id="KW-0812">Transmembrane</keyword>
<feature type="region of interest" description="Disordered" evidence="6">
    <location>
        <begin position="328"/>
        <end position="380"/>
    </location>
</feature>
<evidence type="ECO:0000256" key="1">
    <source>
        <dbReference type="ARBA" id="ARBA00004651"/>
    </source>
</evidence>
<organism evidence="8 9">
    <name type="scientific">Bifidobacterium tibiigranuli</name>
    <dbReference type="NCBI Taxonomy" id="2172043"/>
    <lineage>
        <taxon>Bacteria</taxon>
        <taxon>Bacillati</taxon>
        <taxon>Actinomycetota</taxon>
        <taxon>Actinomycetes</taxon>
        <taxon>Bifidobacteriales</taxon>
        <taxon>Bifidobacteriaceae</taxon>
        <taxon>Bifidobacterium</taxon>
    </lineage>
</organism>